<evidence type="ECO:0000259" key="10">
    <source>
        <dbReference type="PROSITE" id="PS50901"/>
    </source>
</evidence>
<protein>
    <submittedName>
        <fullName evidence="11">Type VII secretion protein EccCa</fullName>
    </submittedName>
</protein>
<evidence type="ECO:0000256" key="4">
    <source>
        <dbReference type="ARBA" id="ARBA00022737"/>
    </source>
</evidence>
<evidence type="ECO:0000256" key="9">
    <source>
        <dbReference type="PROSITE-ProRule" id="PRU00289"/>
    </source>
</evidence>
<dbReference type="Pfam" id="PF01580">
    <property type="entry name" value="FtsK_SpoIIIE"/>
    <property type="match status" value="2"/>
</dbReference>
<dbReference type="PROSITE" id="PS50901">
    <property type="entry name" value="FTSK"/>
    <property type="match status" value="3"/>
</dbReference>
<evidence type="ECO:0000256" key="7">
    <source>
        <dbReference type="ARBA" id="ARBA00022989"/>
    </source>
</evidence>
<dbReference type="InterPro" id="IPR027417">
    <property type="entry name" value="P-loop_NTPase"/>
</dbReference>
<feature type="binding site" evidence="9">
    <location>
        <begin position="477"/>
        <end position="484"/>
    </location>
    <ligand>
        <name>ATP</name>
        <dbReference type="ChEBI" id="CHEBI:30616"/>
    </ligand>
</feature>
<dbReference type="InterPro" id="IPR002543">
    <property type="entry name" value="FtsK_dom"/>
</dbReference>
<reference evidence="11 12" key="1">
    <citation type="submission" date="2023-03" db="EMBL/GenBank/DDBJ databases">
        <title>Genome sequence of Microbacterium sp. KACC 23027.</title>
        <authorList>
            <person name="Kim S."/>
            <person name="Heo J."/>
            <person name="Kwon S.-W."/>
        </authorList>
    </citation>
    <scope>NUCLEOTIDE SEQUENCE [LARGE SCALE GENOMIC DNA]</scope>
    <source>
        <strain evidence="11 12">KACC 23027</strain>
    </source>
</reference>
<keyword evidence="7" id="KW-1133">Transmembrane helix</keyword>
<keyword evidence="6 9" id="KW-0067">ATP-binding</keyword>
<keyword evidence="4" id="KW-0677">Repeat</keyword>
<dbReference type="NCBIfam" id="TIGR03924">
    <property type="entry name" value="T7SS_EccC_a"/>
    <property type="match status" value="1"/>
</dbReference>
<evidence type="ECO:0000256" key="6">
    <source>
        <dbReference type="ARBA" id="ARBA00022840"/>
    </source>
</evidence>
<organism evidence="11 12">
    <name type="scientific">Microbacterium horticulturae</name>
    <dbReference type="NCBI Taxonomy" id="3028316"/>
    <lineage>
        <taxon>Bacteria</taxon>
        <taxon>Bacillati</taxon>
        <taxon>Actinomycetota</taxon>
        <taxon>Actinomycetes</taxon>
        <taxon>Micrococcales</taxon>
        <taxon>Microbacteriaceae</taxon>
        <taxon>Microbacterium</taxon>
    </lineage>
</organism>
<evidence type="ECO:0000256" key="2">
    <source>
        <dbReference type="ARBA" id="ARBA00022475"/>
    </source>
</evidence>
<dbReference type="SUPFAM" id="SSF52540">
    <property type="entry name" value="P-loop containing nucleoside triphosphate hydrolases"/>
    <property type="match status" value="3"/>
</dbReference>
<dbReference type="RefSeq" id="WP_275277586.1">
    <property type="nucleotide sequence ID" value="NZ_CP119108.1"/>
</dbReference>
<evidence type="ECO:0000256" key="3">
    <source>
        <dbReference type="ARBA" id="ARBA00022692"/>
    </source>
</evidence>
<keyword evidence="3" id="KW-0812">Transmembrane</keyword>
<keyword evidence="12" id="KW-1185">Reference proteome</keyword>
<dbReference type="PANTHER" id="PTHR22683">
    <property type="entry name" value="SPORULATION PROTEIN RELATED"/>
    <property type="match status" value="1"/>
</dbReference>
<proteinExistence type="predicted"/>
<name>A0ABY8BVR6_9MICO</name>
<dbReference type="Proteomes" id="UP001214553">
    <property type="component" value="Chromosome"/>
</dbReference>
<dbReference type="NCBIfam" id="TIGR03925">
    <property type="entry name" value="T7SS_EccC_b"/>
    <property type="match status" value="1"/>
</dbReference>
<keyword evidence="2" id="KW-1003">Cell membrane</keyword>
<evidence type="ECO:0000256" key="1">
    <source>
        <dbReference type="ARBA" id="ARBA00004651"/>
    </source>
</evidence>
<dbReference type="InterPro" id="IPR003593">
    <property type="entry name" value="AAA+_ATPase"/>
</dbReference>
<feature type="domain" description="FtsK" evidence="10">
    <location>
        <begin position="454"/>
        <end position="655"/>
    </location>
</feature>
<evidence type="ECO:0000256" key="8">
    <source>
        <dbReference type="ARBA" id="ARBA00023136"/>
    </source>
</evidence>
<feature type="domain" description="FtsK" evidence="10">
    <location>
        <begin position="818"/>
        <end position="1008"/>
    </location>
</feature>
<dbReference type="InterPro" id="IPR023836">
    <property type="entry name" value="EccCa-like_Actinobacteria"/>
</dbReference>
<gene>
    <name evidence="11" type="primary">eccCa</name>
    <name evidence="11" type="ORF">PU630_13570</name>
</gene>
<evidence type="ECO:0000313" key="11">
    <source>
        <dbReference type="EMBL" id="WEG08256.1"/>
    </source>
</evidence>
<sequence>MSTGTRLAPPRKPEERIVVQPPPELVPSEGGSGILTSLLPMVGSLGAIVMITVTNSGPTGFITGGMFLLSSLGFVAVNGWRQRSQHNAQVLANRREYLAYLSQLRDSVRVAARQQRRHDNWENPAPSTLPFLVEERTRVWERRASDEQFLRARVGVNDQPLSLTLTAPELPPLAQLDPVAASAAHRLMLTHETQHELPCAIDLADYARVEVTGPDDARVRALARSILVGVAALHDPEDVVIAVLCDEGQTPEWEWAKWLPHAHSQRARDRLGAARMIGTSLDALKDMLPAGLAERGRFQRGDVAPAPHVILVSDGVTLPMGDPLVGREGVQGVTVIDLPVRWGELEDPLTLRLALPAEATGQAEILDVMAATEVFTPDAASVVEAEATARRLMSLRPVPVAAGGAGSGEKSVGQRELVDLLGLPDVRDLDLDRAWAPRLERDRLRVPIGQDTSGASLILDLKEAAQQGMGPHGVLIGATGSGKSEVLRTLVLALALTHSPEQLNFVLVDFKGGATFAGMAGMPHVSAVITNLGSELALVDRFQDALQGEVVRRQELLRAAGNFANVTDYEKARRNGRTELEPLPALVIVADEFSELLAAKPEFVDSFINIGRVGRSLAVHLLLASQRLEEGKLKGLDTYLSYRIGLRTFSAAESRTVLGVPDAYTLPQQPGVGYLKSGTEELIQFRAAYVSGPPKGRRTAAATVGGDVYAGAAEIEVFTAASRALDNDDETSAPVVTAAPVEQEKRSTFELAVERMAGRGPEAHQVWLPPLHEPATLGQLMPDLAVDPELGLISRGWRDAGALTVPLGIVDVPLEQRREQLTVSLGGAAGHVAIVGAPLSGKSTLARTLVSALALTTTPREAQFYVLDFGGGAFSGMRKHPHIAGVATRTDQESVRRTVAEVEGILDAREKYFRDQGLDSIDTYRQRRAQGIVDDGYGDVFLIIDGWPTLRSEYEALEARVQTIAGRGLGFGIHIVVTANRWMEIRASLKDLIQTRLELRLGDPSDSEIDRKQAQNVARNMPGRGLSRAKLQMLTALPRVDDDQNPGSLADGVDAMIARMNEAWQGPAGPKLRLLPQLLTLEDARAQAGSGFESLLLGVDEAHLRPFGIDPRVEAHAFLYGDAGTGKSSFLRAIVQEITRLYTPAQAKIFVIDYRRSLLGEVPQDYLGAYLTAHDMATSGMQELSQFFSGRIPGPNVTPEQLRNRSWWQGAEGFIIVDDYDLVATSQGNPLAVLQPLLAQATDLGLHVILTRRTGGASRAAYDPIIQRFTDLGVTGILLGGNPEEGALIGRVKPVPSAPGRAQVVSRNAGTFSAQMVYSPPTVG</sequence>
<dbReference type="InterPro" id="IPR050206">
    <property type="entry name" value="FtsK/SpoIIIE/SftA"/>
</dbReference>
<dbReference type="InterPro" id="IPR023837">
    <property type="entry name" value="EccCb-like_Actinobacteria"/>
</dbReference>
<evidence type="ECO:0000313" key="12">
    <source>
        <dbReference type="Proteomes" id="UP001214553"/>
    </source>
</evidence>
<feature type="domain" description="FtsK" evidence="10">
    <location>
        <begin position="1104"/>
        <end position="1287"/>
    </location>
</feature>
<keyword evidence="8" id="KW-0472">Membrane</keyword>
<dbReference type="EMBL" id="CP119108">
    <property type="protein sequence ID" value="WEG08256.1"/>
    <property type="molecule type" value="Genomic_DNA"/>
</dbReference>
<dbReference type="SMART" id="SM00382">
    <property type="entry name" value="AAA"/>
    <property type="match status" value="3"/>
</dbReference>
<feature type="binding site" evidence="9">
    <location>
        <begin position="1121"/>
        <end position="1128"/>
    </location>
    <ligand>
        <name>ATP</name>
        <dbReference type="ChEBI" id="CHEBI:30616"/>
    </ligand>
</feature>
<evidence type="ECO:0000256" key="5">
    <source>
        <dbReference type="ARBA" id="ARBA00022741"/>
    </source>
</evidence>
<comment type="subcellular location">
    <subcellularLocation>
        <location evidence="1">Cell membrane</location>
        <topology evidence="1">Multi-pass membrane protein</topology>
    </subcellularLocation>
</comment>
<accession>A0ABY8BVR6</accession>
<feature type="binding site" evidence="9">
    <location>
        <begin position="836"/>
        <end position="843"/>
    </location>
    <ligand>
        <name>ATP</name>
        <dbReference type="ChEBI" id="CHEBI:30616"/>
    </ligand>
</feature>
<keyword evidence="5 9" id="KW-0547">Nucleotide-binding</keyword>
<dbReference type="Gene3D" id="3.40.50.300">
    <property type="entry name" value="P-loop containing nucleotide triphosphate hydrolases"/>
    <property type="match status" value="3"/>
</dbReference>
<dbReference type="PANTHER" id="PTHR22683:SF1">
    <property type="entry name" value="TYPE VII SECRETION SYSTEM PROTEIN ESSC"/>
    <property type="match status" value="1"/>
</dbReference>